<reference evidence="1 2" key="1">
    <citation type="journal article" date="2020" name="Cell">
        <title>Large-Scale Comparative Analyses of Tick Genomes Elucidate Their Genetic Diversity and Vector Capacities.</title>
        <authorList>
            <consortium name="Tick Genome and Microbiome Consortium (TIGMIC)"/>
            <person name="Jia N."/>
            <person name="Wang J."/>
            <person name="Shi W."/>
            <person name="Du L."/>
            <person name="Sun Y."/>
            <person name="Zhan W."/>
            <person name="Jiang J.F."/>
            <person name="Wang Q."/>
            <person name="Zhang B."/>
            <person name="Ji P."/>
            <person name="Bell-Sakyi L."/>
            <person name="Cui X.M."/>
            <person name="Yuan T.T."/>
            <person name="Jiang B.G."/>
            <person name="Yang W.F."/>
            <person name="Lam T.T."/>
            <person name="Chang Q.C."/>
            <person name="Ding S.J."/>
            <person name="Wang X.J."/>
            <person name="Zhu J.G."/>
            <person name="Ruan X.D."/>
            <person name="Zhao L."/>
            <person name="Wei J.T."/>
            <person name="Ye R.Z."/>
            <person name="Que T.C."/>
            <person name="Du C.H."/>
            <person name="Zhou Y.H."/>
            <person name="Cheng J.X."/>
            <person name="Dai P.F."/>
            <person name="Guo W.B."/>
            <person name="Han X.H."/>
            <person name="Huang E.J."/>
            <person name="Li L.F."/>
            <person name="Wei W."/>
            <person name="Gao Y.C."/>
            <person name="Liu J.Z."/>
            <person name="Shao H.Z."/>
            <person name="Wang X."/>
            <person name="Wang C.C."/>
            <person name="Yang T.C."/>
            <person name="Huo Q.B."/>
            <person name="Li W."/>
            <person name="Chen H.Y."/>
            <person name="Chen S.E."/>
            <person name="Zhou L.G."/>
            <person name="Ni X.B."/>
            <person name="Tian J.H."/>
            <person name="Sheng Y."/>
            <person name="Liu T."/>
            <person name="Pan Y.S."/>
            <person name="Xia L.Y."/>
            <person name="Li J."/>
            <person name="Zhao F."/>
            <person name="Cao W.C."/>
        </authorList>
    </citation>
    <scope>NUCLEOTIDE SEQUENCE [LARGE SCALE GENOMIC DNA]</scope>
    <source>
        <strain evidence="1">Iper-2018</strain>
    </source>
</reference>
<dbReference type="Proteomes" id="UP000805193">
    <property type="component" value="Unassembled WGS sequence"/>
</dbReference>
<comment type="caution">
    <text evidence="1">The sequence shown here is derived from an EMBL/GenBank/DDBJ whole genome shotgun (WGS) entry which is preliminary data.</text>
</comment>
<organism evidence="1 2">
    <name type="scientific">Ixodes persulcatus</name>
    <name type="common">Taiga tick</name>
    <dbReference type="NCBI Taxonomy" id="34615"/>
    <lineage>
        <taxon>Eukaryota</taxon>
        <taxon>Metazoa</taxon>
        <taxon>Ecdysozoa</taxon>
        <taxon>Arthropoda</taxon>
        <taxon>Chelicerata</taxon>
        <taxon>Arachnida</taxon>
        <taxon>Acari</taxon>
        <taxon>Parasitiformes</taxon>
        <taxon>Ixodida</taxon>
        <taxon>Ixodoidea</taxon>
        <taxon>Ixodidae</taxon>
        <taxon>Ixodinae</taxon>
        <taxon>Ixodes</taxon>
    </lineage>
</organism>
<evidence type="ECO:0000313" key="1">
    <source>
        <dbReference type="EMBL" id="KAG0416551.1"/>
    </source>
</evidence>
<name>A0AC60PAI0_IXOPE</name>
<evidence type="ECO:0000313" key="2">
    <source>
        <dbReference type="Proteomes" id="UP000805193"/>
    </source>
</evidence>
<keyword evidence="2" id="KW-1185">Reference proteome</keyword>
<sequence>MFLLISATAVTAEFRNLTQTTLTLKGRSTSSRKARGPALANREDGPAVAIGQRRPSRLPRGSGGALKSAASALEQKAARAPLDGSRGTAATDRPSWPLPVTAPDGVVRHGSPNCVKGKTADAADHERSVRRRSEGLGNVTEIQQPCSERTTPRLPPCLAVHARSRPAPLPPCASCRKAHHPRSGGSSENGEPTNRRCLEPGSSESAAPPSAIELQPRRGRLQIPTERGSRSLRPGSAGLGRETTLTAVKRAASVRVGRGCRRTPALRRSGHTSSIDAMVSVEKGPPSRPPCVGLAAAHTTTEDATDARSTTGRAFSLRLGRPLLWLSAEAAVDSPGSQAKTGAALNDDLLAELRANTLKKRQNRPPNDSEQEEPPSDPTPANVTCNRCDTGARPTVQHLARLARSQTPRTTPRTGARRT</sequence>
<dbReference type="EMBL" id="JABSTQ010010942">
    <property type="protein sequence ID" value="KAG0416551.1"/>
    <property type="molecule type" value="Genomic_DNA"/>
</dbReference>
<proteinExistence type="predicted"/>
<accession>A0AC60PAI0</accession>
<gene>
    <name evidence="1" type="ORF">HPB47_006312</name>
</gene>
<protein>
    <submittedName>
        <fullName evidence="1">Uncharacterized protein</fullName>
    </submittedName>
</protein>